<gene>
    <name evidence="16" type="ORF">AS888_12955</name>
</gene>
<keyword evidence="17" id="KW-1185">Reference proteome</keyword>
<dbReference type="InterPro" id="IPR004167">
    <property type="entry name" value="PSBD"/>
</dbReference>
<dbReference type="InterPro" id="IPR036625">
    <property type="entry name" value="E3-bd_dom_sf"/>
</dbReference>
<evidence type="ECO:0000256" key="13">
    <source>
        <dbReference type="SAM" id="MobiDB-lite"/>
    </source>
</evidence>
<dbReference type="SUPFAM" id="SSF47005">
    <property type="entry name" value="Peripheral subunit-binding domain of 2-oxo acid dehydrogenase complex"/>
    <property type="match status" value="1"/>
</dbReference>
<dbReference type="InterPro" id="IPR050537">
    <property type="entry name" value="2-oxoacid_dehydrogenase"/>
</dbReference>
<evidence type="ECO:0000256" key="2">
    <source>
        <dbReference type="ARBA" id="ARBA00005145"/>
    </source>
</evidence>
<proteinExistence type="inferred from homology"/>
<dbReference type="InterPro" id="IPR006255">
    <property type="entry name" value="SucB"/>
</dbReference>
<comment type="similarity">
    <text evidence="3 12">Belongs to the 2-oxoacid dehydrogenase family.</text>
</comment>
<dbReference type="Gene3D" id="4.10.320.10">
    <property type="entry name" value="E3-binding domain"/>
    <property type="match status" value="1"/>
</dbReference>
<dbReference type="RefSeq" id="WP_061140482.1">
    <property type="nucleotide sequence ID" value="NZ_LNNH01000004.1"/>
</dbReference>
<comment type="function">
    <text evidence="1 12">E2 component of the 2-oxoglutarate dehydrogenase (OGDH) complex which catalyzes the second step in the conversion of 2-oxoglutarate to succinyl-CoA and CO(2).</text>
</comment>
<comment type="subunit">
    <text evidence="4">Forms a 24-polypeptide structural core with octahedral symmetry. Part of the 2-oxoglutarate dehydrogenase (OGDH) complex composed of E1 (2-oxoglutarate dehydrogenase), E2 (dihydrolipoamide succinyltransferase) and E3 (dihydrolipoamide dehydrogenase); the complex contains multiple copies of the three enzymatic components (E1, E2 and E3).</text>
</comment>
<comment type="caution">
    <text evidence="16">The sequence shown here is derived from an EMBL/GenBank/DDBJ whole genome shotgun (WGS) entry which is preliminary data.</text>
</comment>
<evidence type="ECO:0000256" key="9">
    <source>
        <dbReference type="ARBA" id="ARBA00022823"/>
    </source>
</evidence>
<feature type="domain" description="Peripheral subunit-binding (PSBD)" evidence="15">
    <location>
        <begin position="129"/>
        <end position="166"/>
    </location>
</feature>
<comment type="pathway">
    <text evidence="2 12">Amino-acid degradation; L-lysine degradation via saccharopine pathway; glutaryl-CoA from L-lysine: step 6/6.</text>
</comment>
<dbReference type="Gene3D" id="3.30.559.10">
    <property type="entry name" value="Chloramphenicol acetyltransferase-like domain"/>
    <property type="match status" value="1"/>
</dbReference>
<dbReference type="UniPathway" id="UPA00868">
    <property type="reaction ID" value="UER00840"/>
</dbReference>
<dbReference type="FunFam" id="3.30.559.10:FF:000007">
    <property type="entry name" value="Dihydrolipoamide acetyltransferase component of pyruvate dehydrogenase complex"/>
    <property type="match status" value="1"/>
</dbReference>
<comment type="cofactor">
    <cofactor evidence="12">
        <name>(R)-lipoate</name>
        <dbReference type="ChEBI" id="CHEBI:83088"/>
    </cofactor>
    <text evidence="12">Binds 1 lipoyl cofactor covalently.</text>
</comment>
<dbReference type="InterPro" id="IPR023213">
    <property type="entry name" value="CAT-like_dom_sf"/>
</dbReference>
<dbReference type="InterPro" id="IPR011053">
    <property type="entry name" value="Single_hybrid_motif"/>
</dbReference>
<name>A0A120GR70_9BACI</name>
<dbReference type="InterPro" id="IPR001078">
    <property type="entry name" value="2-oxoacid_DH_actylTfrase"/>
</dbReference>
<dbReference type="InterPro" id="IPR003016">
    <property type="entry name" value="2-oxoA_DH_lipoyl-BS"/>
</dbReference>
<organism evidence="16 17">
    <name type="scientific">Peribacillus simplex</name>
    <dbReference type="NCBI Taxonomy" id="1478"/>
    <lineage>
        <taxon>Bacteria</taxon>
        <taxon>Bacillati</taxon>
        <taxon>Bacillota</taxon>
        <taxon>Bacilli</taxon>
        <taxon>Bacillales</taxon>
        <taxon>Bacillaceae</taxon>
        <taxon>Peribacillus</taxon>
    </lineage>
</organism>
<dbReference type="GO" id="GO:0005829">
    <property type="term" value="C:cytosol"/>
    <property type="evidence" value="ECO:0007669"/>
    <property type="project" value="TreeGrafter"/>
</dbReference>
<dbReference type="PROSITE" id="PS50968">
    <property type="entry name" value="BIOTINYL_LIPOYL"/>
    <property type="match status" value="1"/>
</dbReference>
<feature type="compositionally biased region" description="Basic and acidic residues" evidence="13">
    <location>
        <begin position="88"/>
        <end position="107"/>
    </location>
</feature>
<dbReference type="PROSITE" id="PS00189">
    <property type="entry name" value="LIPOYL"/>
    <property type="match status" value="1"/>
</dbReference>
<evidence type="ECO:0000256" key="11">
    <source>
        <dbReference type="ARBA" id="ARBA00052761"/>
    </source>
</evidence>
<evidence type="ECO:0000259" key="15">
    <source>
        <dbReference type="PROSITE" id="PS51826"/>
    </source>
</evidence>
<evidence type="ECO:0000256" key="10">
    <source>
        <dbReference type="ARBA" id="ARBA00023315"/>
    </source>
</evidence>
<dbReference type="Pfam" id="PF02817">
    <property type="entry name" value="E3_binding"/>
    <property type="match status" value="1"/>
</dbReference>
<dbReference type="InterPro" id="IPR000089">
    <property type="entry name" value="Biotin_lipoyl"/>
</dbReference>
<dbReference type="SUPFAM" id="SSF52777">
    <property type="entry name" value="CoA-dependent acyltransferases"/>
    <property type="match status" value="1"/>
</dbReference>
<evidence type="ECO:0000256" key="5">
    <source>
        <dbReference type="ARBA" id="ARBA00012945"/>
    </source>
</evidence>
<evidence type="ECO:0000256" key="8">
    <source>
        <dbReference type="ARBA" id="ARBA00022679"/>
    </source>
</evidence>
<feature type="domain" description="Lipoyl-binding" evidence="14">
    <location>
        <begin position="1"/>
        <end position="76"/>
    </location>
</feature>
<dbReference type="EMBL" id="LNNH01000004">
    <property type="protein sequence ID" value="KWW22437.1"/>
    <property type="molecule type" value="Genomic_DNA"/>
</dbReference>
<dbReference type="Pfam" id="PF00198">
    <property type="entry name" value="2-oxoacid_dh"/>
    <property type="match status" value="1"/>
</dbReference>
<protein>
    <recommendedName>
        <fullName evidence="6 12">Dihydrolipoyllysine-residue succinyltransferase component of 2-oxoglutarate dehydrogenase complex</fullName>
        <ecNumber evidence="5 12">2.3.1.61</ecNumber>
    </recommendedName>
    <alternativeName>
        <fullName evidence="12">2-oxoglutarate dehydrogenase complex component E2</fullName>
    </alternativeName>
</protein>
<evidence type="ECO:0000256" key="4">
    <source>
        <dbReference type="ARBA" id="ARBA00011666"/>
    </source>
</evidence>
<keyword evidence="8 12" id="KW-0808">Transferase</keyword>
<dbReference type="PANTHER" id="PTHR43416:SF5">
    <property type="entry name" value="DIHYDROLIPOYLLYSINE-RESIDUE SUCCINYLTRANSFERASE COMPONENT OF 2-OXOGLUTARATE DEHYDROGENASE COMPLEX, MITOCHONDRIAL"/>
    <property type="match status" value="1"/>
</dbReference>
<dbReference type="PANTHER" id="PTHR43416">
    <property type="entry name" value="DIHYDROLIPOYLLYSINE-RESIDUE SUCCINYLTRANSFERASE COMPONENT OF 2-OXOGLUTARATE DEHYDROGENASE COMPLEX, MITOCHONDRIAL-RELATED"/>
    <property type="match status" value="1"/>
</dbReference>
<evidence type="ECO:0000256" key="1">
    <source>
        <dbReference type="ARBA" id="ARBA00004052"/>
    </source>
</evidence>
<evidence type="ECO:0000313" key="16">
    <source>
        <dbReference type="EMBL" id="KWW22437.1"/>
    </source>
</evidence>
<feature type="region of interest" description="Disordered" evidence="13">
    <location>
        <begin position="165"/>
        <end position="191"/>
    </location>
</feature>
<dbReference type="GO" id="GO:0033512">
    <property type="term" value="P:L-lysine catabolic process to acetyl-CoA via saccharopine"/>
    <property type="evidence" value="ECO:0007669"/>
    <property type="project" value="UniProtKB-UniRule"/>
</dbReference>
<evidence type="ECO:0000256" key="7">
    <source>
        <dbReference type="ARBA" id="ARBA00022532"/>
    </source>
</evidence>
<dbReference type="NCBIfam" id="TIGR01347">
    <property type="entry name" value="sucB"/>
    <property type="match status" value="1"/>
</dbReference>
<dbReference type="Pfam" id="PF00364">
    <property type="entry name" value="Biotin_lipoyl"/>
    <property type="match status" value="1"/>
</dbReference>
<keyword evidence="9 12" id="KW-0450">Lipoyl</keyword>
<dbReference type="AlphaFoldDB" id="A0A120GR70"/>
<evidence type="ECO:0000256" key="12">
    <source>
        <dbReference type="RuleBase" id="RU361138"/>
    </source>
</evidence>
<dbReference type="CDD" id="cd06849">
    <property type="entry name" value="lipoyl_domain"/>
    <property type="match status" value="1"/>
</dbReference>
<comment type="catalytic activity">
    <reaction evidence="11 12">
        <text>N(6)-[(R)-dihydrolipoyl]-L-lysyl-[protein] + succinyl-CoA = N(6)-[(R)-S(8)-succinyldihydrolipoyl]-L-lysyl-[protein] + CoA</text>
        <dbReference type="Rhea" id="RHEA:15213"/>
        <dbReference type="Rhea" id="RHEA-COMP:10475"/>
        <dbReference type="Rhea" id="RHEA-COMP:20092"/>
        <dbReference type="ChEBI" id="CHEBI:57287"/>
        <dbReference type="ChEBI" id="CHEBI:57292"/>
        <dbReference type="ChEBI" id="CHEBI:83100"/>
        <dbReference type="ChEBI" id="CHEBI:83120"/>
        <dbReference type="EC" id="2.3.1.61"/>
    </reaction>
</comment>
<dbReference type="GO" id="GO:0004149">
    <property type="term" value="F:dihydrolipoyllysine-residue succinyltransferase activity"/>
    <property type="evidence" value="ECO:0007669"/>
    <property type="project" value="UniProtKB-UniRule"/>
</dbReference>
<evidence type="ECO:0000256" key="3">
    <source>
        <dbReference type="ARBA" id="ARBA00007317"/>
    </source>
</evidence>
<evidence type="ECO:0000313" key="17">
    <source>
        <dbReference type="Proteomes" id="UP000064189"/>
    </source>
</evidence>
<dbReference type="EC" id="2.3.1.61" evidence="5 12"/>
<dbReference type="Gene3D" id="2.40.50.100">
    <property type="match status" value="1"/>
</dbReference>
<dbReference type="GO" id="GO:0006099">
    <property type="term" value="P:tricarboxylic acid cycle"/>
    <property type="evidence" value="ECO:0007669"/>
    <property type="project" value="UniProtKB-UniRule"/>
</dbReference>
<accession>A0A120GR70</accession>
<reference evidence="16 17" key="1">
    <citation type="submission" date="2015-11" db="EMBL/GenBank/DDBJ databases">
        <title>Genome Sequence of Bacillus simplex strain VanAntwerpen2.</title>
        <authorList>
            <person name="Couger M.B."/>
        </authorList>
    </citation>
    <scope>NUCLEOTIDE SEQUENCE [LARGE SCALE GENOMIC DNA]</scope>
    <source>
        <strain evidence="16 17">VanAntwerpen02</strain>
    </source>
</reference>
<keyword evidence="10 12" id="KW-0012">Acyltransferase</keyword>
<dbReference type="GO" id="GO:0045252">
    <property type="term" value="C:oxoglutarate dehydrogenase complex"/>
    <property type="evidence" value="ECO:0007669"/>
    <property type="project" value="UniProtKB-UniRule"/>
</dbReference>
<evidence type="ECO:0000259" key="14">
    <source>
        <dbReference type="PROSITE" id="PS50968"/>
    </source>
</evidence>
<dbReference type="Proteomes" id="UP000064189">
    <property type="component" value="Unassembled WGS sequence"/>
</dbReference>
<evidence type="ECO:0000256" key="6">
    <source>
        <dbReference type="ARBA" id="ARBA00019511"/>
    </source>
</evidence>
<dbReference type="NCBIfam" id="NF004309">
    <property type="entry name" value="PRK05704.1"/>
    <property type="match status" value="1"/>
</dbReference>
<dbReference type="SUPFAM" id="SSF51230">
    <property type="entry name" value="Single hybrid motif"/>
    <property type="match status" value="1"/>
</dbReference>
<sequence length="428" mass="45884">MAEVKVPELAESISEGSIAQWLKQPGDHVEKGEYVLELETDKVNVEIISDYTGTLSEHLAEEGDTVQVGQAIAIVDENGSAAAAPKAEAPKAEEAKEAKAEPAKKEQAAPAQEAPKAETKEATSTQQVIASPAARKLAREKGIDLTQVPVADPLGRVRVQDVEAASNAPAAPTAPAAATNTAPAAKQPAAPVEVNDDRIEVVKMTRRRQTIAKRLVQVQSEAAMLTTFNEVDLSAVMELRSRHKDSFVKANDVKLGFMSFFTKAVIGALKKYPLLNAEIKGDHILKKNFYDIGVAVSTDEGLVVPVVRDADRKSFAEIEKNISDLAVKARNNKLGLSDLSGGTFTITNGGTFGSLLSTPILNAPQVGILGMHTIKTRPIAVGEQIENRPMMYLALSYDHRIVDGKEAVGFLVAIKDMLEDPEQLLLQG</sequence>
<keyword evidence="7 12" id="KW-0816">Tricarboxylic acid cycle</keyword>
<dbReference type="PROSITE" id="PS51826">
    <property type="entry name" value="PSBD"/>
    <property type="match status" value="1"/>
</dbReference>
<feature type="region of interest" description="Disordered" evidence="13">
    <location>
        <begin position="82"/>
        <end position="133"/>
    </location>
</feature>